<gene>
    <name evidence="6" type="ORF">MA16_Dca009376</name>
</gene>
<feature type="chain" id="PRO_5014123839" evidence="4">
    <location>
        <begin position="19"/>
        <end position="186"/>
    </location>
</feature>
<dbReference type="FunFam" id="1.20.140.40:FF:000002">
    <property type="entry name" value="Putative invertase inhibitor"/>
    <property type="match status" value="1"/>
</dbReference>
<evidence type="ECO:0000256" key="2">
    <source>
        <dbReference type="ARBA" id="ARBA00023157"/>
    </source>
</evidence>
<feature type="signal peptide" evidence="4">
    <location>
        <begin position="1"/>
        <end position="18"/>
    </location>
</feature>
<dbReference type="InterPro" id="IPR034088">
    <property type="entry name" value="Pla_a_1-like"/>
</dbReference>
<name>A0A2I0XH47_9ASPA</name>
<reference evidence="6 7" key="1">
    <citation type="journal article" date="2016" name="Sci. Rep.">
        <title>The Dendrobium catenatum Lindl. genome sequence provides insights into polysaccharide synthase, floral development and adaptive evolution.</title>
        <authorList>
            <person name="Zhang G.Q."/>
            <person name="Xu Q."/>
            <person name="Bian C."/>
            <person name="Tsai W.C."/>
            <person name="Yeh C.M."/>
            <person name="Liu K.W."/>
            <person name="Yoshida K."/>
            <person name="Zhang L.S."/>
            <person name="Chang S.B."/>
            <person name="Chen F."/>
            <person name="Shi Y."/>
            <person name="Su Y.Y."/>
            <person name="Zhang Y.Q."/>
            <person name="Chen L.J."/>
            <person name="Yin Y."/>
            <person name="Lin M."/>
            <person name="Huang H."/>
            <person name="Deng H."/>
            <person name="Wang Z.W."/>
            <person name="Zhu S.L."/>
            <person name="Zhao X."/>
            <person name="Deng C."/>
            <person name="Niu S.C."/>
            <person name="Huang J."/>
            <person name="Wang M."/>
            <person name="Liu G.H."/>
            <person name="Yang H.J."/>
            <person name="Xiao X.J."/>
            <person name="Hsiao Y.Y."/>
            <person name="Wu W.L."/>
            <person name="Chen Y.Y."/>
            <person name="Mitsuda N."/>
            <person name="Ohme-Takagi M."/>
            <person name="Luo Y.B."/>
            <person name="Van de Peer Y."/>
            <person name="Liu Z.J."/>
        </authorList>
    </citation>
    <scope>NUCLEOTIDE SEQUENCE [LARGE SCALE GENOMIC DNA]</scope>
    <source>
        <tissue evidence="6">The whole plant</tissue>
    </source>
</reference>
<dbReference type="CDD" id="cd15795">
    <property type="entry name" value="PMEI-Pla_a_1_like"/>
    <property type="match status" value="1"/>
</dbReference>
<dbReference type="NCBIfam" id="TIGR01614">
    <property type="entry name" value="PME_inhib"/>
    <property type="match status" value="1"/>
</dbReference>
<evidence type="ECO:0000256" key="4">
    <source>
        <dbReference type="SAM" id="SignalP"/>
    </source>
</evidence>
<evidence type="ECO:0000259" key="5">
    <source>
        <dbReference type="SMART" id="SM00856"/>
    </source>
</evidence>
<dbReference type="Proteomes" id="UP000233837">
    <property type="component" value="Unassembled WGS sequence"/>
</dbReference>
<comment type="similarity">
    <text evidence="3">Belongs to the PMEI family.</text>
</comment>
<dbReference type="PANTHER" id="PTHR35357">
    <property type="entry name" value="OS02G0537100 PROTEIN"/>
    <property type="match status" value="1"/>
</dbReference>
<evidence type="ECO:0000256" key="1">
    <source>
        <dbReference type="ARBA" id="ARBA00022729"/>
    </source>
</evidence>
<protein>
    <submittedName>
        <fullName evidence="6">Invertase inhibitor</fullName>
    </submittedName>
</protein>
<evidence type="ECO:0000256" key="3">
    <source>
        <dbReference type="ARBA" id="ARBA00038471"/>
    </source>
</evidence>
<keyword evidence="7" id="KW-1185">Reference proteome</keyword>
<dbReference type="InterPro" id="IPR006501">
    <property type="entry name" value="Pectinesterase_inhib_dom"/>
</dbReference>
<keyword evidence="2" id="KW-1015">Disulfide bond</keyword>
<dbReference type="InterPro" id="IPR035513">
    <property type="entry name" value="Invertase/methylesterase_inhib"/>
</dbReference>
<dbReference type="Pfam" id="PF04043">
    <property type="entry name" value="PMEI"/>
    <property type="match status" value="1"/>
</dbReference>
<feature type="domain" description="Pectinesterase inhibitor" evidence="5">
    <location>
        <begin position="29"/>
        <end position="180"/>
    </location>
</feature>
<evidence type="ECO:0000313" key="6">
    <source>
        <dbReference type="EMBL" id="PKU87228.1"/>
    </source>
</evidence>
<dbReference type="SUPFAM" id="SSF101148">
    <property type="entry name" value="Plant invertase/pectin methylesterase inhibitor"/>
    <property type="match status" value="1"/>
</dbReference>
<organism evidence="6 7">
    <name type="scientific">Dendrobium catenatum</name>
    <dbReference type="NCBI Taxonomy" id="906689"/>
    <lineage>
        <taxon>Eukaryota</taxon>
        <taxon>Viridiplantae</taxon>
        <taxon>Streptophyta</taxon>
        <taxon>Embryophyta</taxon>
        <taxon>Tracheophyta</taxon>
        <taxon>Spermatophyta</taxon>
        <taxon>Magnoliopsida</taxon>
        <taxon>Liliopsida</taxon>
        <taxon>Asparagales</taxon>
        <taxon>Orchidaceae</taxon>
        <taxon>Epidendroideae</taxon>
        <taxon>Malaxideae</taxon>
        <taxon>Dendrobiinae</taxon>
        <taxon>Dendrobium</taxon>
    </lineage>
</organism>
<dbReference type="EMBL" id="KZ501892">
    <property type="protein sequence ID" value="PKU87228.1"/>
    <property type="molecule type" value="Genomic_DNA"/>
</dbReference>
<sequence>MNQNLFFFLLFLPLLIQTNLPPSTMFAAAAGDIVYDTCKQVAAGDPQLDYSFCVYLFNSSPGSHKADLKGLAIISIGFTIQNAQHVLGNINNLIKREPGNTYKKKCLSTCKENYDDAVSEIRDAGKAIELGRISDARTELSASFDAADTCEDCFTDGNIQSPLTKDDDYYTSVARVSLAVAALLDK</sequence>
<dbReference type="GO" id="GO:0004857">
    <property type="term" value="F:enzyme inhibitor activity"/>
    <property type="evidence" value="ECO:0007669"/>
    <property type="project" value="InterPro"/>
</dbReference>
<dbReference type="Gene3D" id="1.20.140.40">
    <property type="entry name" value="Invertase/pectin methylesterase inhibitor family protein"/>
    <property type="match status" value="1"/>
</dbReference>
<reference evidence="6 7" key="2">
    <citation type="journal article" date="2017" name="Nature">
        <title>The Apostasia genome and the evolution of orchids.</title>
        <authorList>
            <person name="Zhang G.Q."/>
            <person name="Liu K.W."/>
            <person name="Li Z."/>
            <person name="Lohaus R."/>
            <person name="Hsiao Y.Y."/>
            <person name="Niu S.C."/>
            <person name="Wang J.Y."/>
            <person name="Lin Y.C."/>
            <person name="Xu Q."/>
            <person name="Chen L.J."/>
            <person name="Yoshida K."/>
            <person name="Fujiwara S."/>
            <person name="Wang Z.W."/>
            <person name="Zhang Y.Q."/>
            <person name="Mitsuda N."/>
            <person name="Wang M."/>
            <person name="Liu G.H."/>
            <person name="Pecoraro L."/>
            <person name="Huang H.X."/>
            <person name="Xiao X.J."/>
            <person name="Lin M."/>
            <person name="Wu X.Y."/>
            <person name="Wu W.L."/>
            <person name="Chen Y.Y."/>
            <person name="Chang S.B."/>
            <person name="Sakamoto S."/>
            <person name="Ohme-Takagi M."/>
            <person name="Yagi M."/>
            <person name="Zeng S.J."/>
            <person name="Shen C.Y."/>
            <person name="Yeh C.M."/>
            <person name="Luo Y.B."/>
            <person name="Tsai W.C."/>
            <person name="Van de Peer Y."/>
            <person name="Liu Z.J."/>
        </authorList>
    </citation>
    <scope>NUCLEOTIDE SEQUENCE [LARGE SCALE GENOMIC DNA]</scope>
    <source>
        <tissue evidence="6">The whole plant</tissue>
    </source>
</reference>
<proteinExistence type="inferred from homology"/>
<dbReference type="GO" id="GO:0005576">
    <property type="term" value="C:extracellular region"/>
    <property type="evidence" value="ECO:0007669"/>
    <property type="project" value="UniProtKB-ARBA"/>
</dbReference>
<dbReference type="AlphaFoldDB" id="A0A2I0XH47"/>
<accession>A0A2I0XH47</accession>
<dbReference type="SMART" id="SM00856">
    <property type="entry name" value="PMEI"/>
    <property type="match status" value="1"/>
</dbReference>
<evidence type="ECO:0000313" key="7">
    <source>
        <dbReference type="Proteomes" id="UP000233837"/>
    </source>
</evidence>
<dbReference type="PANTHER" id="PTHR35357:SF23">
    <property type="entry name" value="PECTINESTERASE INHIBITOR DOMAIN-CONTAINING PROTEIN"/>
    <property type="match status" value="1"/>
</dbReference>
<keyword evidence="1 4" id="KW-0732">Signal</keyword>